<dbReference type="PROSITE" id="PS50082">
    <property type="entry name" value="WD_REPEATS_2"/>
    <property type="match status" value="1"/>
</dbReference>
<evidence type="ECO:0000313" key="9">
    <source>
        <dbReference type="Proteomes" id="UP000775213"/>
    </source>
</evidence>
<evidence type="ECO:0000313" key="8">
    <source>
        <dbReference type="EMBL" id="KAH0461031.1"/>
    </source>
</evidence>
<accession>A0AAV7GY86</accession>
<protein>
    <recommendedName>
        <fullName evidence="10">Protein GFS12</fullName>
    </recommendedName>
</protein>
<dbReference type="SMART" id="SM01026">
    <property type="entry name" value="Beach"/>
    <property type="match status" value="1"/>
</dbReference>
<proteinExistence type="predicted"/>
<dbReference type="CDD" id="cd06071">
    <property type="entry name" value="Beach"/>
    <property type="match status" value="1"/>
</dbReference>
<dbReference type="Pfam" id="PF02138">
    <property type="entry name" value="Beach"/>
    <property type="match status" value="1"/>
</dbReference>
<reference evidence="8 9" key="1">
    <citation type="journal article" date="2021" name="Hortic Res">
        <title>Chromosome-scale assembly of the Dendrobium chrysotoxum genome enhances the understanding of orchid evolution.</title>
        <authorList>
            <person name="Zhang Y."/>
            <person name="Zhang G.Q."/>
            <person name="Zhang D."/>
            <person name="Liu X.D."/>
            <person name="Xu X.Y."/>
            <person name="Sun W.H."/>
            <person name="Yu X."/>
            <person name="Zhu X."/>
            <person name="Wang Z.W."/>
            <person name="Zhao X."/>
            <person name="Zhong W.Y."/>
            <person name="Chen H."/>
            <person name="Yin W.L."/>
            <person name="Huang T."/>
            <person name="Niu S.C."/>
            <person name="Liu Z.J."/>
        </authorList>
    </citation>
    <scope>NUCLEOTIDE SEQUENCE [LARGE SCALE GENOMIC DNA]</scope>
    <source>
        <strain evidence="8">Lindl</strain>
    </source>
</reference>
<keyword evidence="2" id="KW-0677">Repeat</keyword>
<dbReference type="SUPFAM" id="SSF56112">
    <property type="entry name" value="Protein kinase-like (PK-like)"/>
    <property type="match status" value="2"/>
</dbReference>
<keyword evidence="5" id="KW-0472">Membrane</keyword>
<evidence type="ECO:0000259" key="7">
    <source>
        <dbReference type="PROSITE" id="PS50197"/>
    </source>
</evidence>
<feature type="region of interest" description="Disordered" evidence="4">
    <location>
        <begin position="615"/>
        <end position="636"/>
    </location>
</feature>
<evidence type="ECO:0000256" key="3">
    <source>
        <dbReference type="PROSITE-ProRule" id="PRU00221"/>
    </source>
</evidence>
<dbReference type="PANTHER" id="PTHR46866:SF1">
    <property type="entry name" value="GH12955P"/>
    <property type="match status" value="1"/>
</dbReference>
<evidence type="ECO:0000256" key="5">
    <source>
        <dbReference type="SAM" id="Phobius"/>
    </source>
</evidence>
<dbReference type="Proteomes" id="UP000775213">
    <property type="component" value="Unassembled WGS sequence"/>
</dbReference>
<evidence type="ECO:0000256" key="2">
    <source>
        <dbReference type="ARBA" id="ARBA00022737"/>
    </source>
</evidence>
<dbReference type="Pfam" id="PF00069">
    <property type="entry name" value="Pkinase"/>
    <property type="match status" value="1"/>
</dbReference>
<evidence type="ECO:0000256" key="4">
    <source>
        <dbReference type="SAM" id="MobiDB-lite"/>
    </source>
</evidence>
<feature type="compositionally biased region" description="Polar residues" evidence="4">
    <location>
        <begin position="618"/>
        <end position="634"/>
    </location>
</feature>
<dbReference type="InterPro" id="IPR019775">
    <property type="entry name" value="WD40_repeat_CS"/>
</dbReference>
<dbReference type="PROSITE" id="PS50294">
    <property type="entry name" value="WD_REPEATS_REGION"/>
    <property type="match status" value="1"/>
</dbReference>
<dbReference type="InterPro" id="IPR011009">
    <property type="entry name" value="Kinase-like_dom_sf"/>
</dbReference>
<keyword evidence="9" id="KW-1185">Reference proteome</keyword>
<dbReference type="PROSITE" id="PS50197">
    <property type="entry name" value="BEACH"/>
    <property type="match status" value="1"/>
</dbReference>
<dbReference type="PROSITE" id="PS00678">
    <property type="entry name" value="WD_REPEATS_1"/>
    <property type="match status" value="1"/>
</dbReference>
<dbReference type="Gene3D" id="1.10.510.10">
    <property type="entry name" value="Transferase(Phosphotransferase) domain 1"/>
    <property type="match status" value="2"/>
</dbReference>
<dbReference type="Gene3D" id="1.10.1540.10">
    <property type="entry name" value="BEACH domain"/>
    <property type="match status" value="1"/>
</dbReference>
<feature type="transmembrane region" description="Helical" evidence="5">
    <location>
        <begin position="1765"/>
        <end position="1784"/>
    </location>
</feature>
<dbReference type="SUPFAM" id="SSF50978">
    <property type="entry name" value="WD40 repeat-like"/>
    <property type="match status" value="1"/>
</dbReference>
<dbReference type="GO" id="GO:0004672">
    <property type="term" value="F:protein kinase activity"/>
    <property type="evidence" value="ECO:0007669"/>
    <property type="project" value="InterPro"/>
</dbReference>
<dbReference type="InterPro" id="IPR001680">
    <property type="entry name" value="WD40_rpt"/>
</dbReference>
<keyword evidence="5" id="KW-1133">Transmembrane helix</keyword>
<dbReference type="Pfam" id="PF00400">
    <property type="entry name" value="WD40"/>
    <property type="match status" value="2"/>
</dbReference>
<name>A0AAV7GY86_DENCH</name>
<keyword evidence="5" id="KW-0812">Transmembrane</keyword>
<evidence type="ECO:0008006" key="10">
    <source>
        <dbReference type="Google" id="ProtNLM"/>
    </source>
</evidence>
<dbReference type="InterPro" id="IPR036322">
    <property type="entry name" value="WD40_repeat_dom_sf"/>
</dbReference>
<dbReference type="Gene3D" id="2.130.10.10">
    <property type="entry name" value="YVTN repeat-like/Quinoprotein amine dehydrogenase"/>
    <property type="match status" value="2"/>
</dbReference>
<dbReference type="InterPro" id="IPR015943">
    <property type="entry name" value="WD40/YVTN_repeat-like_dom_sf"/>
</dbReference>
<dbReference type="GO" id="GO:0005524">
    <property type="term" value="F:ATP binding"/>
    <property type="evidence" value="ECO:0007669"/>
    <property type="project" value="InterPro"/>
</dbReference>
<feature type="domain" description="BEACH" evidence="7">
    <location>
        <begin position="367"/>
        <end position="637"/>
    </location>
</feature>
<comment type="caution">
    <text evidence="8">The sequence shown here is derived from an EMBL/GenBank/DDBJ whole genome shotgun (WGS) entry which is preliminary data.</text>
</comment>
<feature type="transmembrane region" description="Helical" evidence="5">
    <location>
        <begin position="1790"/>
        <end position="1808"/>
    </location>
</feature>
<keyword evidence="1 3" id="KW-0853">WD repeat</keyword>
<evidence type="ECO:0000259" key="6">
    <source>
        <dbReference type="PROSITE" id="PS50011"/>
    </source>
</evidence>
<dbReference type="InterPro" id="IPR036372">
    <property type="entry name" value="BEACH_dom_sf"/>
</dbReference>
<feature type="domain" description="Protein kinase" evidence="6">
    <location>
        <begin position="174"/>
        <end position="566"/>
    </location>
</feature>
<evidence type="ECO:0000256" key="1">
    <source>
        <dbReference type="ARBA" id="ARBA00022574"/>
    </source>
</evidence>
<dbReference type="InterPro" id="IPR000719">
    <property type="entry name" value="Prot_kinase_dom"/>
</dbReference>
<dbReference type="InterPro" id="IPR000409">
    <property type="entry name" value="BEACH_dom"/>
</dbReference>
<dbReference type="PANTHER" id="PTHR46866">
    <property type="entry name" value="GH12955P"/>
    <property type="match status" value="1"/>
</dbReference>
<dbReference type="PROSITE" id="PS50011">
    <property type="entry name" value="PROTEIN_KINASE_DOM"/>
    <property type="match status" value="1"/>
</dbReference>
<feature type="repeat" description="WD" evidence="3">
    <location>
        <begin position="1631"/>
        <end position="1671"/>
    </location>
</feature>
<dbReference type="SUPFAM" id="SSF81837">
    <property type="entry name" value="BEACH domain"/>
    <property type="match status" value="1"/>
</dbReference>
<dbReference type="EMBL" id="JAGFBR010000009">
    <property type="protein sequence ID" value="KAH0461031.1"/>
    <property type="molecule type" value="Genomic_DNA"/>
</dbReference>
<sequence>MSSDVLPCFEWLRRRIESDISPDIVFLYGISDSALNFGSAAIVQRYRYGSIIDGRLRFKWRRLEINQFAIVFKSSEDASAQFVIVQLLDHQNRFLEVRAEENAQHQAMKYSSKKSLCEDELKADIARTGVAPSNHCEDGLNHSPSLLHISGKNLESSSINSSEKFLCLKILSVLSPHAIACQSSFSAISDLIQKYLSGSTEDYVISSLNAFVEGESADHYSLNFLRLVGFPSFGVNSIKRCLRHPNISPLLGVINTPDYDYLLQPKAPFTLEDILHYSPNSLKSDWHIRFLIYQIFSALTYIHDLGIAHGNLCPSSILLSGSLWVWLSLADMSIMKHRISGNSQISSLSDRHHRIDRCPCQTIHSNLQLSVLMDWHSNFLKWWNGELSNYEYLLFLNKLAGRRWGDHTFHTVMPWVIDFSVKPDEKSDIGWRDLKKSKWRLAKGDEQLDFTYSTSEIPHHVSDECLSELAVCSYKARRLPLKILRSAVRSVYEPNEYPSNMQRLYQWTPDECIPEFYSDPHIFYSIHSEMSDLAVPSWASSPEEFISEHRSALESDRVSRYIHHWIDITFGYKLSGEPSIAAKNVMLPVSDTSVPRSTGRRQLFTRPHPMRRPLKSWSDYNSNKEVNNSQQRAQNEGMVNASERSDLGYALLSSANKYHLSDSDYLENLEEATLFCEAARSLNPVYNYDKNLAGKFPLVDFLHSVYLNMDKSTPNSWGRANDADDDSDAVIDNIYWNMGDLETARKSSSMLLPFGLGHLLDFFESDDNSSTGFQELLHWRHLSSPSGDYSEDLAGDVFSIGCIMAELYLRKPLFDPISLCAYKENGVLPGAMQELPPCIAVLVEAAIQRDWKRRLAAKCFLESPYFSASVRGVYLFIAPLQLLSRPGYRLRYAAKLASEGAFKAMGPYAAEMCASYCLPLIMSALSDFEAESALCLLKEFLKCLSSPTNRELLLPTIQKILQASEYSHLKVSILQESFVRDLWKQMGKQAYLESIHPLVISNLYNSPNKVSASVASVVLIGSSEELGIPITIHQVRRIPHLVFSVFAPVFNTLPYVSVNKNDIQTLLPVIHCFGKGLSADGIDALVRIGGLLGENFIVRQLLPLIRNLVLTCIDASYMNKPEPIRSWIGLALIDCFSFLDGLVSLLPPEIILRELIQEQTCLHVKVLMQTHLDLPALQATASALIAVSQRIGSDSTASFIIPQLKVIFDALAFSQPTTSEAGSSGKNSKILASKSEEKFQIGSRMDLVLFLYPSFACLIGIERLRQCCSTWFLLEQILNRDHNWQWNSIGEKSRRIGGNTNFQRLNANISLSEYNPAKLLLNGVGWSVPQSKGVLGGMNMMNCNQENELQQSSSKPSMAPSLEQNEPWFWFPGYDFSSDLPDFLGRTGSLKEEFPWKIKASILYSTRAHPGVLRSLAVCHDEATIYTGGVGPGFKGSIQKWELPRMNCISGYYGHDEVVNSICVLSVSERIASCDGTIHIWNGQSGKLITAYSESSVNFAHHVTATTAKVTAEQVNMLTPYSLSGGLLSNAFSGNLYTCMHHLESNHKLIAGMGNGSIRFIDVLQDQKLHLWKSESAEYSFTSLVSAIGSCGSAKFREEGAIASPSWIAAGLSTGYCRLLDSRSGSVIAFWRAHDGYITKLAALEDHVLLSSSLDKTLRVWDLRRNLATQTNIFRGHQDGISSFCVWGQDVISISRNNIALTSVSRSMEEVLQQKISPQKLYSADRGIRNPSALSAISVLPFSRLFLVGTEDGYLKLFIFSFKTFLTELFIELLLLVSLTLTLIFSVQKYLVYVSNFMVLFFFFWENLGQSPYIN</sequence>
<organism evidence="8 9">
    <name type="scientific">Dendrobium chrysotoxum</name>
    <name type="common">Orchid</name>
    <dbReference type="NCBI Taxonomy" id="161865"/>
    <lineage>
        <taxon>Eukaryota</taxon>
        <taxon>Viridiplantae</taxon>
        <taxon>Streptophyta</taxon>
        <taxon>Embryophyta</taxon>
        <taxon>Tracheophyta</taxon>
        <taxon>Spermatophyta</taxon>
        <taxon>Magnoliopsida</taxon>
        <taxon>Liliopsida</taxon>
        <taxon>Asparagales</taxon>
        <taxon>Orchidaceae</taxon>
        <taxon>Epidendroideae</taxon>
        <taxon>Malaxideae</taxon>
        <taxon>Dendrobiinae</taxon>
        <taxon>Dendrobium</taxon>
    </lineage>
</organism>
<dbReference type="SMART" id="SM00220">
    <property type="entry name" value="S_TKc"/>
    <property type="match status" value="1"/>
</dbReference>
<dbReference type="SMART" id="SM00320">
    <property type="entry name" value="WD40"/>
    <property type="match status" value="5"/>
</dbReference>
<gene>
    <name evidence="8" type="ORF">IEQ34_008606</name>
</gene>